<sequence>MNNSLLEIEKYLDGEMSDEEKQTFETKIDSDPLLARELKFQKEMRVIYDNQKWLEGDKKALEKEKSQQMLSFFKSEEANVLKNTIEEVVSQNRSNSGNRNLLFVSIAATVAILIAISVFLFKSPSYEDLYTDYINIENIPSLVSRGNTNGLLEEAQLEFENKKYKEAIHKFKVYQQNEVSINPLTYIYLGVSYLEMHQYENALLQFEQLSKSNTLQSKKADWYKVMVFLKQKDKNKLLETLQYIIADKSNYNFNKAQQLLKEID</sequence>
<dbReference type="OrthoDB" id="1144971at2"/>
<keyword evidence="1" id="KW-0812">Transmembrane</keyword>
<dbReference type="STRING" id="1317122.ATO12_19265"/>
<keyword evidence="3" id="KW-1185">Reference proteome</keyword>
<dbReference type="EMBL" id="AQRA01000006">
    <property type="protein sequence ID" value="EZH73148.1"/>
    <property type="molecule type" value="Genomic_DNA"/>
</dbReference>
<keyword evidence="1" id="KW-1133">Transmembrane helix</keyword>
<name>A0A023BTN8_9FLAO</name>
<proteinExistence type="predicted"/>
<organism evidence="2 3">
    <name type="scientific">Aquimarina atlantica</name>
    <dbReference type="NCBI Taxonomy" id="1317122"/>
    <lineage>
        <taxon>Bacteria</taxon>
        <taxon>Pseudomonadati</taxon>
        <taxon>Bacteroidota</taxon>
        <taxon>Flavobacteriia</taxon>
        <taxon>Flavobacteriales</taxon>
        <taxon>Flavobacteriaceae</taxon>
        <taxon>Aquimarina</taxon>
    </lineage>
</organism>
<comment type="caution">
    <text evidence="2">The sequence shown here is derived from an EMBL/GenBank/DDBJ whole genome shotgun (WGS) entry which is preliminary data.</text>
</comment>
<dbReference type="RefSeq" id="WP_034242919.1">
    <property type="nucleotide sequence ID" value="NZ_AQRA01000006.1"/>
</dbReference>
<accession>A0A023BTN8</accession>
<protein>
    <recommendedName>
        <fullName evidence="4">Tetratricopeptide repeat protein</fullName>
    </recommendedName>
</protein>
<evidence type="ECO:0008006" key="4">
    <source>
        <dbReference type="Google" id="ProtNLM"/>
    </source>
</evidence>
<dbReference type="eggNOG" id="COG4783">
    <property type="taxonomic scope" value="Bacteria"/>
</dbReference>
<dbReference type="Proteomes" id="UP000023541">
    <property type="component" value="Unassembled WGS sequence"/>
</dbReference>
<dbReference type="InterPro" id="IPR011990">
    <property type="entry name" value="TPR-like_helical_dom_sf"/>
</dbReference>
<dbReference type="AlphaFoldDB" id="A0A023BTN8"/>
<feature type="transmembrane region" description="Helical" evidence="1">
    <location>
        <begin position="101"/>
        <end position="121"/>
    </location>
</feature>
<dbReference type="SUPFAM" id="SSF48452">
    <property type="entry name" value="TPR-like"/>
    <property type="match status" value="1"/>
</dbReference>
<gene>
    <name evidence="2" type="ORF">ATO12_19265</name>
</gene>
<keyword evidence="1" id="KW-0472">Membrane</keyword>
<evidence type="ECO:0000313" key="2">
    <source>
        <dbReference type="EMBL" id="EZH73148.1"/>
    </source>
</evidence>
<evidence type="ECO:0000313" key="3">
    <source>
        <dbReference type="Proteomes" id="UP000023541"/>
    </source>
</evidence>
<evidence type="ECO:0000256" key="1">
    <source>
        <dbReference type="SAM" id="Phobius"/>
    </source>
</evidence>
<reference evidence="2 3" key="1">
    <citation type="submission" date="2014-04" db="EMBL/GenBank/DDBJ databases">
        <title>Aquimarina sp. 22II-S11-z7 Genome Sequencing.</title>
        <authorList>
            <person name="Lai Q."/>
        </authorList>
    </citation>
    <scope>NUCLEOTIDE SEQUENCE [LARGE SCALE GENOMIC DNA]</scope>
    <source>
        <strain evidence="2 3">22II-S11-z7</strain>
    </source>
</reference>
<dbReference type="Gene3D" id="1.25.40.10">
    <property type="entry name" value="Tetratricopeptide repeat domain"/>
    <property type="match status" value="1"/>
</dbReference>